<dbReference type="EMBL" id="JBHSQN010000008">
    <property type="protein sequence ID" value="MFC6011922.1"/>
    <property type="molecule type" value="Genomic_DNA"/>
</dbReference>
<dbReference type="InterPro" id="IPR038377">
    <property type="entry name" value="Na/Glc_symporter_sf"/>
</dbReference>
<dbReference type="Proteomes" id="UP001596223">
    <property type="component" value="Unassembled WGS sequence"/>
</dbReference>
<evidence type="ECO:0000256" key="10">
    <source>
        <dbReference type="SAM" id="Phobius"/>
    </source>
</evidence>
<name>A0ABW1JSE6_9NOCA</name>
<feature type="transmembrane region" description="Helical" evidence="10">
    <location>
        <begin position="294"/>
        <end position="316"/>
    </location>
</feature>
<keyword evidence="12" id="KW-1185">Reference proteome</keyword>
<comment type="caution">
    <text evidence="11">The sequence shown here is derived from an EMBL/GenBank/DDBJ whole genome shotgun (WGS) entry which is preliminary data.</text>
</comment>
<feature type="transmembrane region" description="Helical" evidence="10">
    <location>
        <begin position="85"/>
        <end position="106"/>
    </location>
</feature>
<comment type="subcellular location">
    <subcellularLocation>
        <location evidence="1">Cell membrane</location>
        <topology evidence="1">Multi-pass membrane protein</topology>
    </subcellularLocation>
</comment>
<feature type="transmembrane region" description="Helical" evidence="10">
    <location>
        <begin position="455"/>
        <end position="475"/>
    </location>
</feature>
<keyword evidence="5 10" id="KW-0812">Transmembrane</keyword>
<feature type="transmembrane region" description="Helical" evidence="10">
    <location>
        <begin position="164"/>
        <end position="185"/>
    </location>
</feature>
<dbReference type="Gene3D" id="1.20.1730.10">
    <property type="entry name" value="Sodium/glucose cotransporter"/>
    <property type="match status" value="1"/>
</dbReference>
<evidence type="ECO:0000256" key="4">
    <source>
        <dbReference type="ARBA" id="ARBA00022475"/>
    </source>
</evidence>
<feature type="transmembrane region" description="Helical" evidence="10">
    <location>
        <begin position="346"/>
        <end position="375"/>
    </location>
</feature>
<evidence type="ECO:0000256" key="8">
    <source>
        <dbReference type="ARBA" id="ARBA00023136"/>
    </source>
</evidence>
<feature type="transmembrane region" description="Helical" evidence="10">
    <location>
        <begin position="495"/>
        <end position="514"/>
    </location>
</feature>
<keyword evidence="8 10" id="KW-0472">Membrane</keyword>
<sequence>MSTLAASSTVGNPIANIAIFLVFVAVTMVVVIRASRNNASAADYFTGGRGFSGPQNGIAIAGDYLSAASFLGIAGAIAVYGYDGFLYSIGFLVAWLVALLLVAEMLRNTGKFTMADVLSFRLKEGPVRTAAALTTLTVSLFYLLAQMAGAGGLVALLLDISSRAGQSVVIAAVGVLMIVYVLVGGMKGTTWVQIIKAVLLIAGAGLMTVLVLAKYGFNFSDILGAAQESVSESTSKAVAARDVLAPGAQYGGSEMSKLNFLSLGLALVLGTAGLPHVLMRFYTVPTAKEARRSVVWAIGLIGSFYLFTLVLGYGAAAIVGPDKILAAAGGQNSAAPLLAFELGGVILLGVISAVAFATILAVVAGLTITASASFAHDIYASVLKKGKVEEHKQVRVSRITAVVIGVLAIGLGILANGQNIAFLVALAFAVAAAANLPTILYSLFWRRFNTTGALWSMYGGLISTIVLIVFSPAVSGSKTAMISGADFDYFPLSNPGIVSIPLAFALGVVGTFLGGRGEQVDRAKAAEMEVRSLTGVGAEKAISH</sequence>
<dbReference type="PANTHER" id="PTHR48086">
    <property type="entry name" value="SODIUM/PROLINE SYMPORTER-RELATED"/>
    <property type="match status" value="1"/>
</dbReference>
<dbReference type="PROSITE" id="PS50283">
    <property type="entry name" value="NA_SOLUT_SYMP_3"/>
    <property type="match status" value="1"/>
</dbReference>
<evidence type="ECO:0000313" key="11">
    <source>
        <dbReference type="EMBL" id="MFC6011922.1"/>
    </source>
</evidence>
<keyword evidence="4" id="KW-1003">Cell membrane</keyword>
<feature type="transmembrane region" description="Helical" evidence="10">
    <location>
        <begin position="396"/>
        <end position="414"/>
    </location>
</feature>
<proteinExistence type="inferred from homology"/>
<feature type="transmembrane region" description="Helical" evidence="10">
    <location>
        <begin position="56"/>
        <end position="79"/>
    </location>
</feature>
<dbReference type="InterPro" id="IPR001734">
    <property type="entry name" value="Na/solute_symporter"/>
</dbReference>
<evidence type="ECO:0000256" key="3">
    <source>
        <dbReference type="ARBA" id="ARBA00022448"/>
    </source>
</evidence>
<reference evidence="12" key="1">
    <citation type="journal article" date="2019" name="Int. J. Syst. Evol. Microbiol.">
        <title>The Global Catalogue of Microorganisms (GCM) 10K type strain sequencing project: providing services to taxonomists for standard genome sequencing and annotation.</title>
        <authorList>
            <consortium name="The Broad Institute Genomics Platform"/>
            <consortium name="The Broad Institute Genome Sequencing Center for Infectious Disease"/>
            <person name="Wu L."/>
            <person name="Ma J."/>
        </authorList>
    </citation>
    <scope>NUCLEOTIDE SEQUENCE [LARGE SCALE GENOMIC DNA]</scope>
    <source>
        <strain evidence="12">CCUG 36956</strain>
    </source>
</reference>
<accession>A0ABW1JSE6</accession>
<feature type="transmembrane region" description="Helical" evidence="10">
    <location>
        <begin position="260"/>
        <end position="282"/>
    </location>
</feature>
<feature type="transmembrane region" description="Helical" evidence="10">
    <location>
        <begin position="420"/>
        <end position="443"/>
    </location>
</feature>
<organism evidence="11 12">
    <name type="scientific">Nocardia lasii</name>
    <dbReference type="NCBI Taxonomy" id="1616107"/>
    <lineage>
        <taxon>Bacteria</taxon>
        <taxon>Bacillati</taxon>
        <taxon>Actinomycetota</taxon>
        <taxon>Actinomycetes</taxon>
        <taxon>Mycobacteriales</taxon>
        <taxon>Nocardiaceae</taxon>
        <taxon>Nocardia</taxon>
    </lineage>
</organism>
<evidence type="ECO:0000313" key="12">
    <source>
        <dbReference type="Proteomes" id="UP001596223"/>
    </source>
</evidence>
<feature type="transmembrane region" description="Helical" evidence="10">
    <location>
        <begin position="14"/>
        <end position="35"/>
    </location>
</feature>
<keyword evidence="3" id="KW-0813">Transport</keyword>
<evidence type="ECO:0000256" key="1">
    <source>
        <dbReference type="ARBA" id="ARBA00004651"/>
    </source>
</evidence>
<dbReference type="PANTHER" id="PTHR48086:SF6">
    <property type="entry name" value="CATION_ACETATE SYMPORTER ACTP"/>
    <property type="match status" value="1"/>
</dbReference>
<keyword evidence="7 10" id="KW-1133">Transmembrane helix</keyword>
<evidence type="ECO:0000256" key="2">
    <source>
        <dbReference type="ARBA" id="ARBA00006434"/>
    </source>
</evidence>
<evidence type="ECO:0000256" key="6">
    <source>
        <dbReference type="ARBA" id="ARBA00022847"/>
    </source>
</evidence>
<keyword evidence="6" id="KW-0769">Symport</keyword>
<protein>
    <submittedName>
        <fullName evidence="11">Cation acetate symporter</fullName>
    </submittedName>
</protein>
<evidence type="ECO:0000256" key="5">
    <source>
        <dbReference type="ARBA" id="ARBA00022692"/>
    </source>
</evidence>
<dbReference type="NCBIfam" id="TIGR00813">
    <property type="entry name" value="sss"/>
    <property type="match status" value="1"/>
</dbReference>
<comment type="similarity">
    <text evidence="2 9">Belongs to the sodium:solute symporter (SSF) (TC 2.A.21) family.</text>
</comment>
<dbReference type="CDD" id="cd11480">
    <property type="entry name" value="SLC5sbd_u4"/>
    <property type="match status" value="1"/>
</dbReference>
<feature type="transmembrane region" description="Helical" evidence="10">
    <location>
        <begin position="127"/>
        <end position="158"/>
    </location>
</feature>
<dbReference type="Pfam" id="PF00474">
    <property type="entry name" value="SSF"/>
    <property type="match status" value="1"/>
</dbReference>
<dbReference type="InterPro" id="IPR050277">
    <property type="entry name" value="Sodium:Solute_Symporter"/>
</dbReference>
<evidence type="ECO:0000256" key="9">
    <source>
        <dbReference type="RuleBase" id="RU362091"/>
    </source>
</evidence>
<gene>
    <name evidence="11" type="ORF">ACFP3H_12770</name>
</gene>
<evidence type="ECO:0000256" key="7">
    <source>
        <dbReference type="ARBA" id="ARBA00022989"/>
    </source>
</evidence>
<feature type="transmembrane region" description="Helical" evidence="10">
    <location>
        <begin position="197"/>
        <end position="217"/>
    </location>
</feature>
<dbReference type="RefSeq" id="WP_378604526.1">
    <property type="nucleotide sequence ID" value="NZ_JBHSQN010000008.1"/>
</dbReference>